<dbReference type="EMBL" id="JBFPJR010000044">
    <property type="protein sequence ID" value="MEX0429456.1"/>
    <property type="molecule type" value="Genomic_DNA"/>
</dbReference>
<evidence type="ECO:0000259" key="6">
    <source>
        <dbReference type="Pfam" id="PF01979"/>
    </source>
</evidence>
<evidence type="ECO:0000256" key="1">
    <source>
        <dbReference type="ARBA" id="ARBA00010716"/>
    </source>
</evidence>
<dbReference type="SUPFAM" id="SSF51338">
    <property type="entry name" value="Composite domain of metallo-dependent hydrolases"/>
    <property type="match status" value="1"/>
</dbReference>
<dbReference type="Pfam" id="PF01979">
    <property type="entry name" value="Amidohydro_1"/>
    <property type="match status" value="1"/>
</dbReference>
<keyword evidence="8" id="KW-1185">Reference proteome</keyword>
<name>A0ABV3T2M0_9ACTN</name>
<dbReference type="PANTHER" id="PTHR11113">
    <property type="entry name" value="N-ACETYLGLUCOSAMINE-6-PHOSPHATE DEACETYLASE"/>
    <property type="match status" value="1"/>
</dbReference>
<evidence type="ECO:0000256" key="4">
    <source>
        <dbReference type="ARBA" id="ARBA00023277"/>
    </source>
</evidence>
<dbReference type="EC" id="3.5.1.25" evidence="7"/>
<evidence type="ECO:0000256" key="2">
    <source>
        <dbReference type="ARBA" id="ARBA00022723"/>
    </source>
</evidence>
<dbReference type="InterPro" id="IPR006680">
    <property type="entry name" value="Amidohydro-rel"/>
</dbReference>
<organism evidence="7 8">
    <name type="scientific">Nocardioides eburneus</name>
    <dbReference type="NCBI Taxonomy" id="3231482"/>
    <lineage>
        <taxon>Bacteria</taxon>
        <taxon>Bacillati</taxon>
        <taxon>Actinomycetota</taxon>
        <taxon>Actinomycetes</taxon>
        <taxon>Propionibacteriales</taxon>
        <taxon>Nocardioidaceae</taxon>
        <taxon>Nocardioides</taxon>
    </lineage>
</organism>
<dbReference type="RefSeq" id="WP_367995422.1">
    <property type="nucleotide sequence ID" value="NZ_JBFPJR010000044.1"/>
</dbReference>
<comment type="caution">
    <text evidence="7">The sequence shown here is derived from an EMBL/GenBank/DDBJ whole genome shotgun (WGS) entry which is preliminary data.</text>
</comment>
<keyword evidence="4 5" id="KW-0119">Carbohydrate metabolism</keyword>
<dbReference type="Gene3D" id="2.30.40.10">
    <property type="entry name" value="Urease, subunit C, domain 1"/>
    <property type="match status" value="1"/>
</dbReference>
<dbReference type="GO" id="GO:0008448">
    <property type="term" value="F:N-acetylglucosamine-6-phosphate deacetylase activity"/>
    <property type="evidence" value="ECO:0007669"/>
    <property type="project" value="UniProtKB-EC"/>
</dbReference>
<dbReference type="Gene3D" id="3.20.20.140">
    <property type="entry name" value="Metal-dependent hydrolases"/>
    <property type="match status" value="1"/>
</dbReference>
<dbReference type="Proteomes" id="UP001556631">
    <property type="component" value="Unassembled WGS sequence"/>
</dbReference>
<dbReference type="SUPFAM" id="SSF51556">
    <property type="entry name" value="Metallo-dependent hydrolases"/>
    <property type="match status" value="1"/>
</dbReference>
<gene>
    <name evidence="7" type="ORF">AB3X52_17705</name>
</gene>
<comment type="similarity">
    <text evidence="1 5">Belongs to the metallo-dependent hydrolases superfamily. NagA family.</text>
</comment>
<feature type="domain" description="Amidohydrolase-related" evidence="6">
    <location>
        <begin position="51"/>
        <end position="378"/>
    </location>
</feature>
<dbReference type="InterPro" id="IPR032466">
    <property type="entry name" value="Metal_Hydrolase"/>
</dbReference>
<evidence type="ECO:0000256" key="5">
    <source>
        <dbReference type="PIRNR" id="PIRNR038994"/>
    </source>
</evidence>
<evidence type="ECO:0000313" key="7">
    <source>
        <dbReference type="EMBL" id="MEX0429456.1"/>
    </source>
</evidence>
<proteinExistence type="inferred from homology"/>
<sequence>MKLRGKVVTPDEVIEDGVVEVEGDRLVAVRPADDVRDGARADAREPTDDWLLPGLVDIHNHGGGGASLTAADPAQVATAAATHLAAGTTSLLGSAVTDAPDRMLAVVATLADAVEAGVLSGIHVEGPFLAESCRGAQDAAHLRAPDTGLARDLIAAGRGHVRVMTLAAELPGADAVADQLAADGVVVALGHTAATAPVARAFLAAGRAPLVTHLFNGMPPMHHRSPGPALAALAAAADGVACVELVADGVHLDDETVRAALTLAGDRAVLVTDAMAAAGMADGDYELGPQQVEVRDGVARLAGGGAIAGGTSRLAEQVRRHAAAGLDPVRLVRAAATTPAAVAGLPDVGALRPGLRADVLVADTSLTVTRVMRAGQWVGGA</sequence>
<dbReference type="InterPro" id="IPR011059">
    <property type="entry name" value="Metal-dep_hydrolase_composite"/>
</dbReference>
<protein>
    <submittedName>
        <fullName evidence="7">N-acetylglucosamine-6-phosphate deacetylase</fullName>
        <ecNumber evidence="7">3.5.1.25</ecNumber>
    </submittedName>
</protein>
<keyword evidence="2" id="KW-0479">Metal-binding</keyword>
<evidence type="ECO:0000313" key="8">
    <source>
        <dbReference type="Proteomes" id="UP001556631"/>
    </source>
</evidence>
<dbReference type="PIRSF" id="PIRSF038994">
    <property type="entry name" value="NagA"/>
    <property type="match status" value="1"/>
</dbReference>
<dbReference type="PANTHER" id="PTHR11113:SF14">
    <property type="entry name" value="N-ACETYLGLUCOSAMINE-6-PHOSPHATE DEACETYLASE"/>
    <property type="match status" value="1"/>
</dbReference>
<accession>A0ABV3T2M0</accession>
<reference evidence="7 8" key="1">
    <citation type="submission" date="2024-07" db="EMBL/GenBank/DDBJ databases">
        <authorList>
            <person name="Lee S."/>
            <person name="Kang M."/>
        </authorList>
    </citation>
    <scope>NUCLEOTIDE SEQUENCE [LARGE SCALE GENOMIC DNA]</scope>
    <source>
        <strain evidence="7 8">DS6</strain>
    </source>
</reference>
<dbReference type="InterPro" id="IPR003764">
    <property type="entry name" value="GlcNAc_6-P_deAcase"/>
</dbReference>
<keyword evidence="3 5" id="KW-0378">Hydrolase</keyword>
<evidence type="ECO:0000256" key="3">
    <source>
        <dbReference type="ARBA" id="ARBA00022801"/>
    </source>
</evidence>